<name>G7QDB5_9BACT</name>
<dbReference type="eggNOG" id="COG2823">
    <property type="taxonomic scope" value="Bacteria"/>
</dbReference>
<evidence type="ECO:0000313" key="5">
    <source>
        <dbReference type="Proteomes" id="UP000004662"/>
    </source>
</evidence>
<dbReference type="Proteomes" id="UP000004662">
    <property type="component" value="Chromosome"/>
</dbReference>
<evidence type="ECO:0000259" key="3">
    <source>
        <dbReference type="PROSITE" id="PS50914"/>
    </source>
</evidence>
<dbReference type="PROSITE" id="PS50914">
    <property type="entry name" value="BON"/>
    <property type="match status" value="1"/>
</dbReference>
<dbReference type="HOGENOM" id="CLU_143372_0_0_7"/>
<keyword evidence="2" id="KW-0732">Signal</keyword>
<feature type="chain" id="PRO_5003503457" evidence="2">
    <location>
        <begin position="26"/>
        <end position="154"/>
    </location>
</feature>
<accession>G7QDB5</accession>
<dbReference type="EMBL" id="CM001368">
    <property type="protein sequence ID" value="EHJ46421.1"/>
    <property type="molecule type" value="Genomic_DNA"/>
</dbReference>
<keyword evidence="5" id="KW-1185">Reference proteome</keyword>
<dbReference type="STRING" id="694327.DFW101_0404"/>
<feature type="compositionally biased region" description="Polar residues" evidence="1">
    <location>
        <begin position="60"/>
        <end position="81"/>
    </location>
</feature>
<organism evidence="4 5">
    <name type="scientific">Solidesulfovibrio carbinoliphilus subsp. oakridgensis</name>
    <dbReference type="NCBI Taxonomy" id="694327"/>
    <lineage>
        <taxon>Bacteria</taxon>
        <taxon>Pseudomonadati</taxon>
        <taxon>Thermodesulfobacteriota</taxon>
        <taxon>Desulfovibrionia</taxon>
        <taxon>Desulfovibrionales</taxon>
        <taxon>Desulfovibrionaceae</taxon>
        <taxon>Solidesulfovibrio</taxon>
    </lineage>
</organism>
<sequence length="154" mass="16249">MKKTATWGVSALSVAALLWSPGAMAAKTIVVGPDDANLRVAQAAPPATMKTVPPSDADNSRQNQMSSHPGQMNADKQGNQKADTEITRQIREAVTDDKSLSTYAHNVKIITKNGKVFLKGPVRTAEERTNIGEKAAAVAGAENVTNSLTIAPKK</sequence>
<evidence type="ECO:0000256" key="1">
    <source>
        <dbReference type="SAM" id="MobiDB-lite"/>
    </source>
</evidence>
<feature type="signal peptide" evidence="2">
    <location>
        <begin position="1"/>
        <end position="25"/>
    </location>
</feature>
<dbReference type="Gene3D" id="3.30.1340.30">
    <property type="match status" value="1"/>
</dbReference>
<dbReference type="InterPro" id="IPR007055">
    <property type="entry name" value="BON_dom"/>
</dbReference>
<gene>
    <name evidence="4" type="ORF">DFW101_0404</name>
</gene>
<feature type="region of interest" description="Disordered" evidence="1">
    <location>
        <begin position="43"/>
        <end position="84"/>
    </location>
</feature>
<protein>
    <submittedName>
        <fullName evidence="4">Transport-associated protein</fullName>
    </submittedName>
</protein>
<reference evidence="5" key="1">
    <citation type="journal article" date="2015" name="Genome Announc.">
        <title>High-Quality Draft Genome Sequence of Desulfovibrio carbinoliphilus FW-101-2B, an Organic Acid-Oxidizing Sulfate-Reducing Bacterium Isolated from Uranium(VI)-Contaminated Groundwater.</title>
        <authorList>
            <person name="Ramsay B.D."/>
            <person name="Hwang C."/>
            <person name="Woo H.L."/>
            <person name="Carroll S.L."/>
            <person name="Lucas S."/>
            <person name="Han J."/>
            <person name="Lapidus A.L."/>
            <person name="Cheng J.F."/>
            <person name="Goodwin L.A."/>
            <person name="Pitluck S."/>
            <person name="Peters L."/>
            <person name="Chertkov O."/>
            <person name="Held B."/>
            <person name="Detter J.C."/>
            <person name="Han C.S."/>
            <person name="Tapia R."/>
            <person name="Land M.L."/>
            <person name="Hauser L.J."/>
            <person name="Kyrpides N.C."/>
            <person name="Ivanova N.N."/>
            <person name="Mikhailova N."/>
            <person name="Pagani I."/>
            <person name="Woyke T."/>
            <person name="Arkin A.P."/>
            <person name="Dehal P."/>
            <person name="Chivian D."/>
            <person name="Criddle C.S."/>
            <person name="Wu W."/>
            <person name="Chakraborty R."/>
            <person name="Hazen T.C."/>
            <person name="Fields M.W."/>
        </authorList>
    </citation>
    <scope>NUCLEOTIDE SEQUENCE [LARGE SCALE GENOMIC DNA]</scope>
    <source>
        <strain evidence="5">FW-101-2B</strain>
    </source>
</reference>
<feature type="domain" description="BON" evidence="3">
    <location>
        <begin position="82"/>
        <end position="152"/>
    </location>
</feature>
<proteinExistence type="predicted"/>
<dbReference type="Pfam" id="PF04972">
    <property type="entry name" value="BON"/>
    <property type="match status" value="1"/>
</dbReference>
<dbReference type="RefSeq" id="WP_009179866.1">
    <property type="nucleotide sequence ID" value="NZ_CM001368.1"/>
</dbReference>
<dbReference type="AlphaFoldDB" id="G7QDB5"/>
<evidence type="ECO:0000313" key="4">
    <source>
        <dbReference type="EMBL" id="EHJ46421.1"/>
    </source>
</evidence>
<evidence type="ECO:0000256" key="2">
    <source>
        <dbReference type="SAM" id="SignalP"/>
    </source>
</evidence>